<keyword evidence="2" id="KW-1185">Reference proteome</keyword>
<gene>
    <name evidence="1" type="ORF">QWJ08_03850</name>
</gene>
<proteinExistence type="predicted"/>
<organism evidence="1 2">
    <name type="scientific">Vibrio agarivorans</name>
    <dbReference type="NCBI Taxonomy" id="153622"/>
    <lineage>
        <taxon>Bacteria</taxon>
        <taxon>Pseudomonadati</taxon>
        <taxon>Pseudomonadota</taxon>
        <taxon>Gammaproteobacteria</taxon>
        <taxon>Vibrionales</taxon>
        <taxon>Vibrionaceae</taxon>
        <taxon>Vibrio</taxon>
    </lineage>
</organism>
<evidence type="ECO:0000313" key="2">
    <source>
        <dbReference type="Proteomes" id="UP001169719"/>
    </source>
</evidence>
<sequence length="296" mass="33094">MSYSKLLSPLLLLLSYVAQAEPLSWFAEKEGLSYTLVGSVHVGDNSMYPMPDKLIQRLQAADGLIVEANTLEAKQLRYPSANTTVKEQLNDSQLERLGRIARMSGMQIEDVQSFPPWMAAMSLQMSQLQRLGYTPDKGVDLHFMQQATSQQTPIYGLESLQFQIDLIAKQPDDGLEMLTAFMEEFNQTQQLTRCLIDTWNAGDESNLEAFAHISEMSPELEKAFIDDRNQAWAEILNQKQPLEGQDSTIEDGNYFVVVGSLHLVGEGNVRELLEARGFEVTQISNSSAAGCEFGEE</sequence>
<dbReference type="PANTHER" id="PTHR40590:SF1">
    <property type="entry name" value="CYTOPLASMIC PROTEIN"/>
    <property type="match status" value="1"/>
</dbReference>
<evidence type="ECO:0000313" key="1">
    <source>
        <dbReference type="EMBL" id="MDN2480531.1"/>
    </source>
</evidence>
<dbReference type="EMBL" id="JAUEOZ010000001">
    <property type="protein sequence ID" value="MDN2480531.1"/>
    <property type="molecule type" value="Genomic_DNA"/>
</dbReference>
<protein>
    <submittedName>
        <fullName evidence="1">TraB/GumN family protein</fullName>
    </submittedName>
</protein>
<name>A0ABT7XXM7_9VIBR</name>
<dbReference type="Pfam" id="PF01963">
    <property type="entry name" value="TraB_PrgY_gumN"/>
    <property type="match status" value="1"/>
</dbReference>
<dbReference type="CDD" id="cd14789">
    <property type="entry name" value="Tiki"/>
    <property type="match status" value="1"/>
</dbReference>
<dbReference type="Proteomes" id="UP001169719">
    <property type="component" value="Unassembled WGS sequence"/>
</dbReference>
<dbReference type="RefSeq" id="WP_289960755.1">
    <property type="nucleotide sequence ID" value="NZ_JAUEOZ010000001.1"/>
</dbReference>
<dbReference type="InterPro" id="IPR047111">
    <property type="entry name" value="YbaP-like"/>
</dbReference>
<comment type="caution">
    <text evidence="1">The sequence shown here is derived from an EMBL/GenBank/DDBJ whole genome shotgun (WGS) entry which is preliminary data.</text>
</comment>
<dbReference type="PANTHER" id="PTHR40590">
    <property type="entry name" value="CYTOPLASMIC PROTEIN-RELATED"/>
    <property type="match status" value="1"/>
</dbReference>
<reference evidence="1" key="1">
    <citation type="submission" date="2024-05" db="EMBL/GenBank/DDBJ databases">
        <title>Genome Sequences of Four Agar- Degrading Marine Bacteria.</title>
        <authorList>
            <person name="Phillips E.K."/>
            <person name="Shaffer J.C."/>
            <person name="Henson M.W."/>
            <person name="Temperton B."/>
            <person name="Thrash C.J."/>
            <person name="Martin M.O."/>
        </authorList>
    </citation>
    <scope>NUCLEOTIDE SEQUENCE</scope>
    <source>
        <strain evidence="1">EKP203</strain>
    </source>
</reference>
<accession>A0ABT7XXM7</accession>
<dbReference type="InterPro" id="IPR002816">
    <property type="entry name" value="TraB/PrgY/GumN_fam"/>
</dbReference>